<evidence type="ECO:0000313" key="10">
    <source>
        <dbReference type="EMBL" id="CAE6827162.1"/>
    </source>
</evidence>
<proteinExistence type="inferred from homology"/>
<keyword evidence="4" id="KW-0653">Protein transport</keyword>
<evidence type="ECO:0000256" key="8">
    <source>
        <dbReference type="SAM" id="MobiDB-lite"/>
    </source>
</evidence>
<organism evidence="10 11">
    <name type="scientific">Paraburkholderia nemoris</name>
    <dbReference type="NCBI Taxonomy" id="2793076"/>
    <lineage>
        <taxon>Bacteria</taxon>
        <taxon>Pseudomonadati</taxon>
        <taxon>Pseudomonadota</taxon>
        <taxon>Betaproteobacteria</taxon>
        <taxon>Burkholderiales</taxon>
        <taxon>Burkholderiaceae</taxon>
        <taxon>Paraburkholderia</taxon>
    </lineage>
</organism>
<keyword evidence="2" id="KW-0813">Transport</keyword>
<evidence type="ECO:0000256" key="1">
    <source>
        <dbReference type="ARBA" id="ARBA00004496"/>
    </source>
</evidence>
<evidence type="ECO:0000256" key="6">
    <source>
        <dbReference type="ARBA" id="ARBA00040494"/>
    </source>
</evidence>
<dbReference type="RefSeq" id="WP_115776287.1">
    <property type="nucleotide sequence ID" value="NZ_CAJNBH010000024.1"/>
</dbReference>
<feature type="domain" description="Flagellar assembly protein FliH/Type III secretion system HrpE" evidence="9">
    <location>
        <begin position="110"/>
        <end position="214"/>
    </location>
</feature>
<evidence type="ECO:0000256" key="2">
    <source>
        <dbReference type="ARBA" id="ARBA00022448"/>
    </source>
</evidence>
<keyword evidence="7" id="KW-0175">Coiled coil</keyword>
<keyword evidence="3" id="KW-0963">Cytoplasm</keyword>
<name>A0ABM8SRI2_9BURK</name>
<dbReference type="InterPro" id="IPR051472">
    <property type="entry name" value="T3SS_Stator/FliH"/>
</dbReference>
<feature type="coiled-coil region" evidence="7">
    <location>
        <begin position="38"/>
        <end position="65"/>
    </location>
</feature>
<dbReference type="Pfam" id="PF02108">
    <property type="entry name" value="FliH"/>
    <property type="match status" value="1"/>
</dbReference>
<dbReference type="InterPro" id="IPR018035">
    <property type="entry name" value="Flagellar_FliH/T3SS_HrpE"/>
</dbReference>
<comment type="similarity">
    <text evidence="5">Belongs to the SctL stator family.</text>
</comment>
<dbReference type="EMBL" id="CAJNBH010000024">
    <property type="protein sequence ID" value="CAE6827162.1"/>
    <property type="molecule type" value="Genomic_DNA"/>
</dbReference>
<evidence type="ECO:0000313" key="11">
    <source>
        <dbReference type="Proteomes" id="UP000673821"/>
    </source>
</evidence>
<sequence>MVIWLRAQQGGIGIESDVLRAAELAQLIELDRASGHFERRAEELLASARREAEKIQRTADAEAERTLRAAQTKYDNAARLGYEAGRRRAIREAHEAMLHGAASERDLLVALRERIADIVMRTVTRVLGEADRDALFAQIAVGLSRSLEGTSFLTVRVAECDIDEAARAFRRVCDEHRWPVNPEVVSDAAAEPGSCVCEWDHGLIEAGLPMQLRAIASAIRRVTRTDTEQQTAAAVNITADELLDDAPPLDGQHFDAPQFDNQATGAPQ</sequence>
<dbReference type="Proteomes" id="UP000673821">
    <property type="component" value="Unassembled WGS sequence"/>
</dbReference>
<dbReference type="GeneID" id="97053103"/>
<dbReference type="InterPro" id="IPR012842">
    <property type="entry name" value="T3SS_SctL/SctL2"/>
</dbReference>
<reference evidence="10 11" key="1">
    <citation type="submission" date="2021-02" db="EMBL/GenBank/DDBJ databases">
        <authorList>
            <person name="Vanwijnsberghe S."/>
        </authorList>
    </citation>
    <scope>NUCLEOTIDE SEQUENCE [LARGE SCALE GENOMIC DNA]</scope>
    <source>
        <strain evidence="10 11">R-69776</strain>
    </source>
</reference>
<gene>
    <name evidence="10" type="ORF">R69776_06429</name>
</gene>
<feature type="compositionally biased region" description="Polar residues" evidence="8">
    <location>
        <begin position="259"/>
        <end position="268"/>
    </location>
</feature>
<evidence type="ECO:0000259" key="9">
    <source>
        <dbReference type="Pfam" id="PF02108"/>
    </source>
</evidence>
<evidence type="ECO:0000256" key="7">
    <source>
        <dbReference type="SAM" id="Coils"/>
    </source>
</evidence>
<keyword evidence="11" id="KW-1185">Reference proteome</keyword>
<accession>A0ABM8SRI2</accession>
<evidence type="ECO:0000256" key="5">
    <source>
        <dbReference type="ARBA" id="ARBA00024335"/>
    </source>
</evidence>
<dbReference type="PANTHER" id="PTHR34982">
    <property type="entry name" value="YOP PROTEINS TRANSLOCATION PROTEIN L"/>
    <property type="match status" value="1"/>
</dbReference>
<feature type="region of interest" description="Disordered" evidence="8">
    <location>
        <begin position="246"/>
        <end position="268"/>
    </location>
</feature>
<dbReference type="PANTHER" id="PTHR34982:SF4">
    <property type="entry name" value="TYPE 3 SECRETION SYSTEM STATOR PROTEIN"/>
    <property type="match status" value="1"/>
</dbReference>
<evidence type="ECO:0000256" key="3">
    <source>
        <dbReference type="ARBA" id="ARBA00022490"/>
    </source>
</evidence>
<comment type="caution">
    <text evidence="10">The sequence shown here is derived from an EMBL/GenBank/DDBJ whole genome shotgun (WGS) entry which is preliminary data.</text>
</comment>
<dbReference type="NCBIfam" id="TIGR02499">
    <property type="entry name" value="HrpE_YscL_not"/>
    <property type="match status" value="1"/>
</dbReference>
<comment type="subcellular location">
    <subcellularLocation>
        <location evidence="1">Cytoplasm</location>
    </subcellularLocation>
</comment>
<evidence type="ECO:0000256" key="4">
    <source>
        <dbReference type="ARBA" id="ARBA00022927"/>
    </source>
</evidence>
<protein>
    <recommendedName>
        <fullName evidence="6">Type 3 secretion system stator protein</fullName>
    </recommendedName>
</protein>